<dbReference type="Proteomes" id="UP000223968">
    <property type="component" value="Unassembled WGS sequence"/>
</dbReference>
<accession>A0A2B7XSZ8</accession>
<reference evidence="1 2" key="1">
    <citation type="submission" date="2017-10" db="EMBL/GenBank/DDBJ databases">
        <title>Comparative genomics in systemic dimorphic fungi from Ajellomycetaceae.</title>
        <authorList>
            <person name="Munoz J.F."/>
            <person name="Mcewen J.G."/>
            <person name="Clay O.K."/>
            <person name="Cuomo C.A."/>
        </authorList>
    </citation>
    <scope>NUCLEOTIDE SEQUENCE [LARGE SCALE GENOMIC DNA]</scope>
    <source>
        <strain evidence="1 2">UAMH5409</strain>
    </source>
</reference>
<dbReference type="AlphaFoldDB" id="A0A2B7XSZ8"/>
<dbReference type="STRING" id="1447875.A0A2B7XSZ8"/>
<dbReference type="EMBL" id="PDNB01000066">
    <property type="protein sequence ID" value="PGH11891.1"/>
    <property type="molecule type" value="Genomic_DNA"/>
</dbReference>
<dbReference type="InterPro" id="IPR050727">
    <property type="entry name" value="GH43_arabinanases"/>
</dbReference>
<comment type="caution">
    <text evidence="1">The sequence shown here is derived from an EMBL/GenBank/DDBJ whole genome shotgun (WGS) entry which is preliminary data.</text>
</comment>
<dbReference type="Gene3D" id="2.115.10.20">
    <property type="entry name" value="Glycosyl hydrolase domain, family 43"/>
    <property type="match status" value="1"/>
</dbReference>
<dbReference type="CDD" id="cd08983">
    <property type="entry name" value="GH43_Bt3655-like"/>
    <property type="match status" value="1"/>
</dbReference>
<protein>
    <recommendedName>
        <fullName evidence="3">Arabinosidase</fullName>
    </recommendedName>
</protein>
<sequence>MLFSTLNRSLSGIFLFCAFAVSSPFEKNLDLDRHTTRQTDAAPVGYLGAFFLGNVPNVFLYLSNGNDPLSFRPLRDGQPSIVPTLGTQGVRDPTIVNSGGADEGQKWYIIGTDLNIAKTTWDAAQRTGSLSIFVWESEDLVNWGKERLVKVEDDTAGMVWAPEAIWDSEQGQYLVYWSSRFYQTSDPGHTGTPSSSRIRYAYTSDFSTFSEPQDYVDHSPNNIIDLTFLPNGGNTYARLIKDEDAKTVFSEFSENGLFGTWERQGGSSGIIAEGVEGPAAYWDNEVGGKAHLLLDFYGGNGYVPFESSYVPGGQWTRSDAPGFPTGLRHGSVIQIHQEQYDALNSL</sequence>
<dbReference type="OrthoDB" id="19657at2759"/>
<dbReference type="PANTHER" id="PTHR43301">
    <property type="entry name" value="ARABINAN ENDO-1,5-ALPHA-L-ARABINOSIDASE"/>
    <property type="match status" value="1"/>
</dbReference>
<gene>
    <name evidence="1" type="ORF">AJ79_04582</name>
</gene>
<organism evidence="1 2">
    <name type="scientific">Helicocarpus griseus UAMH5409</name>
    <dbReference type="NCBI Taxonomy" id="1447875"/>
    <lineage>
        <taxon>Eukaryota</taxon>
        <taxon>Fungi</taxon>
        <taxon>Dikarya</taxon>
        <taxon>Ascomycota</taxon>
        <taxon>Pezizomycotina</taxon>
        <taxon>Eurotiomycetes</taxon>
        <taxon>Eurotiomycetidae</taxon>
        <taxon>Onygenales</taxon>
        <taxon>Ajellomycetaceae</taxon>
        <taxon>Helicocarpus</taxon>
    </lineage>
</organism>
<proteinExistence type="predicted"/>
<dbReference type="SUPFAM" id="SSF75005">
    <property type="entry name" value="Arabinanase/levansucrase/invertase"/>
    <property type="match status" value="1"/>
</dbReference>
<dbReference type="PANTHER" id="PTHR43301:SF8">
    <property type="entry name" value="ARABINOSIDASE-RELATED"/>
    <property type="match status" value="1"/>
</dbReference>
<evidence type="ECO:0000313" key="1">
    <source>
        <dbReference type="EMBL" id="PGH11891.1"/>
    </source>
</evidence>
<evidence type="ECO:0000313" key="2">
    <source>
        <dbReference type="Proteomes" id="UP000223968"/>
    </source>
</evidence>
<keyword evidence="2" id="KW-1185">Reference proteome</keyword>
<dbReference type="InterPro" id="IPR023296">
    <property type="entry name" value="Glyco_hydro_beta-prop_sf"/>
</dbReference>
<name>A0A2B7XSZ8_9EURO</name>
<evidence type="ECO:0008006" key="3">
    <source>
        <dbReference type="Google" id="ProtNLM"/>
    </source>
</evidence>